<keyword evidence="6" id="KW-1185">Reference proteome</keyword>
<name>Q6QXE9_GVAS</name>
<sequence length="79" mass="9091">MNGTVLYYNNTRVCTLLSSNLDNIFIDLISKLDKKDDFNKVTLVFGAWVVVITIKFACKQCFKKLCSFLQRDTSQRDTS</sequence>
<evidence type="ECO:0000313" key="6">
    <source>
        <dbReference type="Proteomes" id="UP000232958"/>
    </source>
</evidence>
<organism evidence="2 5">
    <name type="scientific">Agrotis segetum granulosis virus</name>
    <name type="common">AsGV</name>
    <name type="synonym">Agrotis segetum granulovirus</name>
    <dbReference type="NCBI Taxonomy" id="10464"/>
    <lineage>
        <taxon>Viruses</taxon>
        <taxon>Viruses incertae sedis</taxon>
        <taxon>Naldaviricetes</taxon>
        <taxon>Lefavirales</taxon>
        <taxon>Baculoviridae</taxon>
        <taxon>Betabaculovirus</taxon>
        <taxon>Betabaculovirus agsegetum</taxon>
    </lineage>
</organism>
<dbReference type="Proteomes" id="UP000232958">
    <property type="component" value="Segment"/>
</dbReference>
<dbReference type="EMBL" id="KR584663">
    <property type="protein sequence ID" value="AKN63308.1"/>
    <property type="molecule type" value="Genomic_DNA"/>
</dbReference>
<dbReference type="Proteomes" id="UP000202635">
    <property type="component" value="Genome"/>
</dbReference>
<evidence type="ECO:0000256" key="1">
    <source>
        <dbReference type="SAM" id="Phobius"/>
    </source>
</evidence>
<evidence type="ECO:0000313" key="3">
    <source>
        <dbReference type="EMBL" id="AHN92073.1"/>
    </source>
</evidence>
<keyword evidence="1" id="KW-1133">Transmembrane helix</keyword>
<feature type="transmembrane region" description="Helical" evidence="1">
    <location>
        <begin position="41"/>
        <end position="58"/>
    </location>
</feature>
<proteinExistence type="predicted"/>
<keyword evidence="1" id="KW-0812">Transmembrane</keyword>
<evidence type="ECO:0000313" key="4">
    <source>
        <dbReference type="EMBL" id="AKN63308.1"/>
    </source>
</evidence>
<reference evidence="3" key="2">
    <citation type="journal article" date="2014" name="Arch. Virol.">
        <title>Complete genome sequence of Agrotis segetum granulovirus Shanghai strain.</title>
        <authorList>
            <person name="Zhang X."/>
            <person name="Liang Z."/>
            <person name="Yin X."/>
            <person name="Wang J."/>
            <person name="Shao X."/>
        </authorList>
    </citation>
    <scope>NUCLEOTIDE SEQUENCE</scope>
    <source>
        <strain evidence="3">L1</strain>
    </source>
</reference>
<accession>Q6QXE9</accession>
<organismHost>
    <name type="scientific">Agrotis segetum</name>
    <name type="common">Turnip moth</name>
    <dbReference type="NCBI Taxonomy" id="47767"/>
</organismHost>
<evidence type="ECO:0000313" key="2">
    <source>
        <dbReference type="EMBL" id="AAS82708.1"/>
    </source>
</evidence>
<reference evidence="4 6" key="3">
    <citation type="submission" date="2015-05" db="EMBL/GenBank/DDBJ databases">
        <title>Complete Sequence of an Agrotis segetum granulovirus isolate from Europe.</title>
        <authorList>
            <person name="Gueli Alletti G."/>
            <person name="Wennmann J.T."/>
            <person name="Jehle J.A."/>
        </authorList>
    </citation>
    <scope>NUCLEOTIDE SEQUENCE [LARGE SCALE GENOMIC DNA]</scope>
    <source>
        <strain evidence="4 6">DA</strain>
    </source>
</reference>
<reference evidence="2 5" key="1">
    <citation type="submission" date="2004-09" db="EMBL/GenBank/DDBJ databases">
        <authorList>
            <person name="Ai X.L."/>
            <person name="Wang Z.F."/>
            <person name="Wang B."/>
            <person name="Zhang W."/>
            <person name="Li F."/>
            <person name="Fu J.H."/>
            <person name="Cui C.S."/>
            <person name="Shi Y.H."/>
            <person name="He M."/>
        </authorList>
    </citation>
    <scope>NUCLEOTIDE SEQUENCE [LARGE SCALE GENOMIC DNA]</scope>
</reference>
<gene>
    <name evidence="2" type="primary">ORF30</name>
    <name evidence="3" type="ORF">AsGV034</name>
    <name evidence="2" type="ORF">AsGVgp030</name>
</gene>
<keyword evidence="1" id="KW-0472">Membrane</keyword>
<evidence type="ECO:0000313" key="5">
    <source>
        <dbReference type="Proteomes" id="UP000202635"/>
    </source>
</evidence>
<dbReference type="EMBL" id="KC994902">
    <property type="protein sequence ID" value="AHN92073.1"/>
    <property type="molecule type" value="Genomic_DNA"/>
</dbReference>
<dbReference type="EMBL" id="AY522332">
    <property type="protein sequence ID" value="AAS82708.1"/>
    <property type="molecule type" value="Genomic_DNA"/>
</dbReference>
<protein>
    <submittedName>
        <fullName evidence="2">ORF30</fullName>
    </submittedName>
</protein>